<evidence type="ECO:0000313" key="2">
    <source>
        <dbReference type="Proteomes" id="UP000720189"/>
    </source>
</evidence>
<dbReference type="RefSeq" id="XP_046051819.1">
    <property type="nucleotide sequence ID" value="XM_046189868.1"/>
</dbReference>
<evidence type="ECO:0000313" key="1">
    <source>
        <dbReference type="EMBL" id="KAH7259111.1"/>
    </source>
</evidence>
<dbReference type="GeneID" id="70219822"/>
<organism evidence="1 2">
    <name type="scientific">Fusarium redolens</name>
    <dbReference type="NCBI Taxonomy" id="48865"/>
    <lineage>
        <taxon>Eukaryota</taxon>
        <taxon>Fungi</taxon>
        <taxon>Dikarya</taxon>
        <taxon>Ascomycota</taxon>
        <taxon>Pezizomycotina</taxon>
        <taxon>Sordariomycetes</taxon>
        <taxon>Hypocreomycetidae</taxon>
        <taxon>Hypocreales</taxon>
        <taxon>Nectriaceae</taxon>
        <taxon>Fusarium</taxon>
        <taxon>Fusarium redolens species complex</taxon>
    </lineage>
</organism>
<reference evidence="1" key="1">
    <citation type="journal article" date="2021" name="Nat. Commun.">
        <title>Genetic determinants of endophytism in the Arabidopsis root mycobiome.</title>
        <authorList>
            <person name="Mesny F."/>
            <person name="Miyauchi S."/>
            <person name="Thiergart T."/>
            <person name="Pickel B."/>
            <person name="Atanasova L."/>
            <person name="Karlsson M."/>
            <person name="Huettel B."/>
            <person name="Barry K.W."/>
            <person name="Haridas S."/>
            <person name="Chen C."/>
            <person name="Bauer D."/>
            <person name="Andreopoulos W."/>
            <person name="Pangilinan J."/>
            <person name="LaButti K."/>
            <person name="Riley R."/>
            <person name="Lipzen A."/>
            <person name="Clum A."/>
            <person name="Drula E."/>
            <person name="Henrissat B."/>
            <person name="Kohler A."/>
            <person name="Grigoriev I.V."/>
            <person name="Martin F.M."/>
            <person name="Hacquard S."/>
        </authorList>
    </citation>
    <scope>NUCLEOTIDE SEQUENCE</scope>
    <source>
        <strain evidence="1">MPI-CAGE-AT-0023</strain>
    </source>
</reference>
<name>A0A9P9HKK6_FUSRE</name>
<sequence>MSASGACTVLAIRASAALQEEDPDNYEFKMYDVGGHRICRCLKTFAIIDSSSHEGAIVKPPGEEWKSKNVICVWQSDGSASMRTQHEVIIPGDLLTYEELYPISFEEGLATRLYELADSAKIVTLFRFTNKYGKRYSKGYIRWFIDEDNYNDPPASRPPPPRKFLVLYKGKGDKTPQRIVWREGIRGYQDKAGTPNTSIASWLAVEKFVKQWGDETLWTTDDCNLVHEQIWVALVEHYGFPVLKEG</sequence>
<dbReference type="AlphaFoldDB" id="A0A9P9HKK6"/>
<comment type="caution">
    <text evidence="1">The sequence shown here is derived from an EMBL/GenBank/DDBJ whole genome shotgun (WGS) entry which is preliminary data.</text>
</comment>
<gene>
    <name evidence="1" type="ORF">BKA55DRAFT_536813</name>
</gene>
<proteinExistence type="predicted"/>
<protein>
    <submittedName>
        <fullName evidence="1">Uncharacterized protein</fullName>
    </submittedName>
</protein>
<dbReference type="EMBL" id="JAGMUX010000005">
    <property type="protein sequence ID" value="KAH7259111.1"/>
    <property type="molecule type" value="Genomic_DNA"/>
</dbReference>
<dbReference type="OrthoDB" id="4965674at2759"/>
<keyword evidence="2" id="KW-1185">Reference proteome</keyword>
<dbReference type="Proteomes" id="UP000720189">
    <property type="component" value="Unassembled WGS sequence"/>
</dbReference>
<accession>A0A9P9HKK6</accession>